<dbReference type="RefSeq" id="WP_038693956.1">
    <property type="nucleotide sequence ID" value="NZ_CP009286.1"/>
</dbReference>
<keyword evidence="1" id="KW-0396">Initiation factor</keyword>
<evidence type="ECO:0000313" key="1">
    <source>
        <dbReference type="EMBL" id="AIQ62637.1"/>
    </source>
</evidence>
<dbReference type="EMBL" id="CP009286">
    <property type="protein sequence ID" value="AIQ62637.1"/>
    <property type="molecule type" value="Genomic_DNA"/>
</dbReference>
<keyword evidence="1" id="KW-0648">Protein biosynthesis</keyword>
<reference evidence="1 2" key="1">
    <citation type="submission" date="2014-08" db="EMBL/GenBank/DDBJ databases">
        <title>Comparative genomics of the Paenibacillus odorifer group.</title>
        <authorList>
            <person name="den Bakker H.C."/>
            <person name="Tsai Y.-C."/>
            <person name="Martin N."/>
            <person name="Korlach J."/>
            <person name="Wiedmann M."/>
        </authorList>
    </citation>
    <scope>NUCLEOTIDE SEQUENCE [LARGE SCALE GENOMIC DNA]</scope>
    <source>
        <strain evidence="1 2">DSM 14472</strain>
    </source>
</reference>
<dbReference type="Proteomes" id="UP000029507">
    <property type="component" value="Chromosome"/>
</dbReference>
<dbReference type="OrthoDB" id="1871252at2"/>
<protein>
    <submittedName>
        <fullName evidence="1">Transcription initiation factor TFIID</fullName>
    </submittedName>
</protein>
<organism evidence="1 2">
    <name type="scientific">Paenibacillus stellifer</name>
    <dbReference type="NCBI Taxonomy" id="169760"/>
    <lineage>
        <taxon>Bacteria</taxon>
        <taxon>Bacillati</taxon>
        <taxon>Bacillota</taxon>
        <taxon>Bacilli</taxon>
        <taxon>Bacillales</taxon>
        <taxon>Paenibacillaceae</taxon>
        <taxon>Paenibacillus</taxon>
    </lineage>
</organism>
<dbReference type="HOGENOM" id="CLU_019686_0_0_9"/>
<name>A0A089LP27_9BACL</name>
<keyword evidence="2" id="KW-1185">Reference proteome</keyword>
<accession>A0A089LP27</accession>
<dbReference type="STRING" id="169760.PSTEL_05515"/>
<gene>
    <name evidence="1" type="ORF">PSTEL_05515</name>
</gene>
<dbReference type="AlphaFoldDB" id="A0A089LP27"/>
<evidence type="ECO:0000313" key="2">
    <source>
        <dbReference type="Proteomes" id="UP000029507"/>
    </source>
</evidence>
<dbReference type="GO" id="GO:0003743">
    <property type="term" value="F:translation initiation factor activity"/>
    <property type="evidence" value="ECO:0007669"/>
    <property type="project" value="UniProtKB-KW"/>
</dbReference>
<sequence>MIHSQALSFAEEYAAREERLQDLGDGRSSIHYPALFLFVGDKCASAVLPVLESCRRKWDNAGGVLGIYAAPEGGGRPEEGFGESLRTLTLPAVSGLDPKTVRRDLYRAFHGDSRYLAEMNTSLRRLTGSMADFGRMYSSFDVVHLSVVTRVDDPCNVLLPEIALLARAILGQSFKSVQTDLFALISEREQAESYGLSSSEGLAFLRELDGMQAPDYRMEAPLLVTEDGLSIPVSHGPSPLFDLVYVLSDKNERGTSPVNGMQDNYEIISHISLLKNVMRPAGDSGPDQGGYNNMAFKSGIRGSTGRQGYASAGFSGVRRPNRQIALAVLYHTFKRFREKLLTGSGPAPRERMELMGLTPGRLREAAMRLLPDKEGLNEMTGLMSYGRPSYGELKRLTLSEAEDMLFGSGGEAYFRSNFTEPSSRLLETVNPLTDWKPLLAAGDVAGPRVTFVQLAEWTADKENAGSVLHGLRQHMAGLRAGIASSREEISRLFGERVESLPFPRVPLMDKRTVRNLIHYLFAEGYGLKYELLLLETELALCLRIEAALESLHESSIRRLRTMERLEEELKAAALDSIGRAEGDVGRNIMEYYRAVTDEVISDIETRRGHDALQSERYLGDLTELLDRGSEEVLSRLTLVCGREILTKELFTLSFEEELLRRANVAAAYENREVLTKEELFRRLYRLLEEEASINVRLFEYTQEHRHEEKYFFGDSASEFMRYALSADETTRIYRLGFVHERRRSGVEKLNLMGGFHLEDLLYYRNGRIYYETYLKNGYGLHGVDEASLPALR</sequence>
<dbReference type="KEGG" id="pste:PSTEL_05515"/>
<proteinExistence type="predicted"/>